<dbReference type="Gene3D" id="3.40.50.300">
    <property type="entry name" value="P-loop containing nucleotide triphosphate hydrolases"/>
    <property type="match status" value="1"/>
</dbReference>
<feature type="domain" description="G" evidence="1">
    <location>
        <begin position="20"/>
        <end position="157"/>
    </location>
</feature>
<proteinExistence type="predicted"/>
<dbReference type="GO" id="GO:0005525">
    <property type="term" value="F:GTP binding"/>
    <property type="evidence" value="ECO:0007669"/>
    <property type="project" value="InterPro"/>
</dbReference>
<keyword evidence="3" id="KW-1185">Reference proteome</keyword>
<evidence type="ECO:0000259" key="1">
    <source>
        <dbReference type="Pfam" id="PF01926"/>
    </source>
</evidence>
<gene>
    <name evidence="2" type="ORF">L210DRAFT_3391183</name>
</gene>
<evidence type="ECO:0000313" key="3">
    <source>
        <dbReference type="Proteomes" id="UP001194468"/>
    </source>
</evidence>
<protein>
    <recommendedName>
        <fullName evidence="1">G domain-containing protein</fullName>
    </recommendedName>
</protein>
<dbReference type="Proteomes" id="UP001194468">
    <property type="component" value="Unassembled WGS sequence"/>
</dbReference>
<sequence length="277" mass="31362">MSAENTDGFQTLQKKFGRFRILIVGRANAGKTTILQRICNTTEKPEIYDGDGNKLDLSQVEGSTERGIHNIENELIFRSNKKFVFHDSQGFEAGREDEFLQMKKFIADRANTTILKKRIHAIWFCIPMDEFERAILRAEEMFFEECDPGNVPVVVLFTKFDALLPVALGKLIPADRRLPPRERLSKAELLMEGIFDSADIWGRLAQMKHAPKFYVQIGGMDKSSEGCTKLVEATTGVLGEEALQMLLVSAQEVNIALCVRYAVREWVCVADWQSIVP</sequence>
<comment type="caution">
    <text evidence="2">The sequence shown here is derived from an EMBL/GenBank/DDBJ whole genome shotgun (WGS) entry which is preliminary data.</text>
</comment>
<dbReference type="InterPro" id="IPR027417">
    <property type="entry name" value="P-loop_NTPase"/>
</dbReference>
<dbReference type="CDD" id="cd00882">
    <property type="entry name" value="Ras_like_GTPase"/>
    <property type="match status" value="1"/>
</dbReference>
<dbReference type="SUPFAM" id="SSF52540">
    <property type="entry name" value="P-loop containing nucleoside triphosphate hydrolases"/>
    <property type="match status" value="1"/>
</dbReference>
<organism evidence="2 3">
    <name type="scientific">Boletus edulis BED1</name>
    <dbReference type="NCBI Taxonomy" id="1328754"/>
    <lineage>
        <taxon>Eukaryota</taxon>
        <taxon>Fungi</taxon>
        <taxon>Dikarya</taxon>
        <taxon>Basidiomycota</taxon>
        <taxon>Agaricomycotina</taxon>
        <taxon>Agaricomycetes</taxon>
        <taxon>Agaricomycetidae</taxon>
        <taxon>Boletales</taxon>
        <taxon>Boletineae</taxon>
        <taxon>Boletaceae</taxon>
        <taxon>Boletoideae</taxon>
        <taxon>Boletus</taxon>
    </lineage>
</organism>
<reference evidence="2" key="2">
    <citation type="journal article" date="2020" name="Nat. Commun.">
        <title>Large-scale genome sequencing of mycorrhizal fungi provides insights into the early evolution of symbiotic traits.</title>
        <authorList>
            <person name="Miyauchi S."/>
            <person name="Kiss E."/>
            <person name="Kuo A."/>
            <person name="Drula E."/>
            <person name="Kohler A."/>
            <person name="Sanchez-Garcia M."/>
            <person name="Morin E."/>
            <person name="Andreopoulos B."/>
            <person name="Barry K.W."/>
            <person name="Bonito G."/>
            <person name="Buee M."/>
            <person name="Carver A."/>
            <person name="Chen C."/>
            <person name="Cichocki N."/>
            <person name="Clum A."/>
            <person name="Culley D."/>
            <person name="Crous P.W."/>
            <person name="Fauchery L."/>
            <person name="Girlanda M."/>
            <person name="Hayes R.D."/>
            <person name="Keri Z."/>
            <person name="LaButti K."/>
            <person name="Lipzen A."/>
            <person name="Lombard V."/>
            <person name="Magnuson J."/>
            <person name="Maillard F."/>
            <person name="Murat C."/>
            <person name="Nolan M."/>
            <person name="Ohm R.A."/>
            <person name="Pangilinan J."/>
            <person name="Pereira M.F."/>
            <person name="Perotto S."/>
            <person name="Peter M."/>
            <person name="Pfister S."/>
            <person name="Riley R."/>
            <person name="Sitrit Y."/>
            <person name="Stielow J.B."/>
            <person name="Szollosi G."/>
            <person name="Zifcakova L."/>
            <person name="Stursova M."/>
            <person name="Spatafora J.W."/>
            <person name="Tedersoo L."/>
            <person name="Vaario L.M."/>
            <person name="Yamada A."/>
            <person name="Yan M."/>
            <person name="Wang P."/>
            <person name="Xu J."/>
            <person name="Bruns T."/>
            <person name="Baldrian P."/>
            <person name="Vilgalys R."/>
            <person name="Dunand C."/>
            <person name="Henrissat B."/>
            <person name="Grigoriev I.V."/>
            <person name="Hibbett D."/>
            <person name="Nagy L.G."/>
            <person name="Martin F.M."/>
        </authorList>
    </citation>
    <scope>NUCLEOTIDE SEQUENCE</scope>
    <source>
        <strain evidence="2">BED1</strain>
    </source>
</reference>
<name>A0AAD4C2Y3_BOLED</name>
<dbReference type="AlphaFoldDB" id="A0AAD4C2Y3"/>
<dbReference type="EMBL" id="WHUW01000004">
    <property type="protein sequence ID" value="KAF8447444.1"/>
    <property type="molecule type" value="Genomic_DNA"/>
</dbReference>
<accession>A0AAD4C2Y3</accession>
<dbReference type="Pfam" id="PF01926">
    <property type="entry name" value="MMR_HSR1"/>
    <property type="match status" value="1"/>
</dbReference>
<reference evidence="2" key="1">
    <citation type="submission" date="2019-10" db="EMBL/GenBank/DDBJ databases">
        <authorList>
            <consortium name="DOE Joint Genome Institute"/>
            <person name="Kuo A."/>
            <person name="Miyauchi S."/>
            <person name="Kiss E."/>
            <person name="Drula E."/>
            <person name="Kohler A."/>
            <person name="Sanchez-Garcia M."/>
            <person name="Andreopoulos B."/>
            <person name="Barry K.W."/>
            <person name="Bonito G."/>
            <person name="Buee M."/>
            <person name="Carver A."/>
            <person name="Chen C."/>
            <person name="Cichocki N."/>
            <person name="Clum A."/>
            <person name="Culley D."/>
            <person name="Crous P.W."/>
            <person name="Fauchery L."/>
            <person name="Girlanda M."/>
            <person name="Hayes R."/>
            <person name="Keri Z."/>
            <person name="LaButti K."/>
            <person name="Lipzen A."/>
            <person name="Lombard V."/>
            <person name="Magnuson J."/>
            <person name="Maillard F."/>
            <person name="Morin E."/>
            <person name="Murat C."/>
            <person name="Nolan M."/>
            <person name="Ohm R."/>
            <person name="Pangilinan J."/>
            <person name="Pereira M."/>
            <person name="Perotto S."/>
            <person name="Peter M."/>
            <person name="Riley R."/>
            <person name="Sitrit Y."/>
            <person name="Stielow B."/>
            <person name="Szollosi G."/>
            <person name="Zifcakova L."/>
            <person name="Stursova M."/>
            <person name="Spatafora J.W."/>
            <person name="Tedersoo L."/>
            <person name="Vaario L.-M."/>
            <person name="Yamada A."/>
            <person name="Yan M."/>
            <person name="Wang P."/>
            <person name="Xu J."/>
            <person name="Bruns T."/>
            <person name="Baldrian P."/>
            <person name="Vilgalys R."/>
            <person name="Henrissat B."/>
            <person name="Grigoriev I.V."/>
            <person name="Hibbett D."/>
            <person name="Nagy L.G."/>
            <person name="Martin F.M."/>
        </authorList>
    </citation>
    <scope>NUCLEOTIDE SEQUENCE</scope>
    <source>
        <strain evidence="2">BED1</strain>
    </source>
</reference>
<evidence type="ECO:0000313" key="2">
    <source>
        <dbReference type="EMBL" id="KAF8447444.1"/>
    </source>
</evidence>
<dbReference type="InterPro" id="IPR006073">
    <property type="entry name" value="GTP-bd"/>
</dbReference>